<evidence type="ECO:0000256" key="1">
    <source>
        <dbReference type="ARBA" id="ARBA00023015"/>
    </source>
</evidence>
<dbReference type="EMBL" id="CP026115">
    <property type="protein sequence ID" value="QHG63111.1"/>
    <property type="molecule type" value="Genomic_DNA"/>
</dbReference>
<dbReference type="Gene3D" id="2.10.109.10">
    <property type="entry name" value="Umud Fragment, subunit A"/>
    <property type="match status" value="1"/>
</dbReference>
<protein>
    <submittedName>
        <fullName evidence="5">Transcriptional regulator</fullName>
    </submittedName>
</protein>
<name>A0A6I6XTC0_PSEPU</name>
<proteinExistence type="predicted"/>
<dbReference type="GO" id="GO:0003677">
    <property type="term" value="F:DNA binding"/>
    <property type="evidence" value="ECO:0007669"/>
    <property type="project" value="UniProtKB-KW"/>
</dbReference>
<dbReference type="Pfam" id="PF00717">
    <property type="entry name" value="Peptidase_S24"/>
    <property type="match status" value="1"/>
</dbReference>
<keyword evidence="3" id="KW-0804">Transcription</keyword>
<keyword evidence="1" id="KW-0805">Transcription regulation</keyword>
<dbReference type="CDD" id="cd00093">
    <property type="entry name" value="HTH_XRE"/>
    <property type="match status" value="1"/>
</dbReference>
<evidence type="ECO:0000256" key="2">
    <source>
        <dbReference type="ARBA" id="ARBA00023125"/>
    </source>
</evidence>
<sequence>MNRSGDRLKALLRECGLTPADFAAQRRVTSQHINNWFTRGIPIARLDEMAELFCVQRRWLQTGEGPKHPHSLLRMYAPQAMPIDAFGASSDQPVPLVQVPFHELRNGQLIALDGHHLAMPAPALEALAVPVEQAICMTMPAANMAPWIPRDAILAIDLSYTRVVDGEIYALLHNGRLRVNSLSLGHQGTLCLHSHNRREVVERYTPLQRKAQKLEVLGWVFHWSHYRQRRPG</sequence>
<dbReference type="AlphaFoldDB" id="A0A6I6XTC0"/>
<evidence type="ECO:0000259" key="4">
    <source>
        <dbReference type="Pfam" id="PF00717"/>
    </source>
</evidence>
<dbReference type="CDD" id="cd06529">
    <property type="entry name" value="S24_LexA-like"/>
    <property type="match status" value="1"/>
</dbReference>
<feature type="domain" description="Peptidase S24/S26A/S26B/S26C" evidence="4">
    <location>
        <begin position="129"/>
        <end position="221"/>
    </location>
</feature>
<dbReference type="Gene3D" id="1.10.260.40">
    <property type="entry name" value="lambda repressor-like DNA-binding domains"/>
    <property type="match status" value="1"/>
</dbReference>
<dbReference type="InterPro" id="IPR001387">
    <property type="entry name" value="Cro/C1-type_HTH"/>
</dbReference>
<dbReference type="InterPro" id="IPR036286">
    <property type="entry name" value="LexA/Signal_pep-like_sf"/>
</dbReference>
<dbReference type="PANTHER" id="PTHR40661">
    <property type="match status" value="1"/>
</dbReference>
<dbReference type="InterPro" id="IPR010982">
    <property type="entry name" value="Lambda_DNA-bd_dom_sf"/>
</dbReference>
<dbReference type="RefSeq" id="WP_159408725.1">
    <property type="nucleotide sequence ID" value="NZ_CP026115.2"/>
</dbReference>
<evidence type="ECO:0000256" key="3">
    <source>
        <dbReference type="ARBA" id="ARBA00023163"/>
    </source>
</evidence>
<accession>A0A6I6XTC0</accession>
<dbReference type="InterPro" id="IPR039418">
    <property type="entry name" value="LexA-like"/>
</dbReference>
<evidence type="ECO:0000313" key="6">
    <source>
        <dbReference type="Proteomes" id="UP000464480"/>
    </source>
</evidence>
<dbReference type="InterPro" id="IPR015927">
    <property type="entry name" value="Peptidase_S24_S26A/B/C"/>
</dbReference>
<reference evidence="5 6" key="1">
    <citation type="submission" date="2020-02" db="EMBL/GenBank/DDBJ databases">
        <title>Pseudomonas Putida W5 Complete Genome Assembly.</title>
        <authorList>
            <person name="Yuan Z.-C."/>
            <person name="Shaw G.A."/>
            <person name="Cusano A.D."/>
            <person name="Caddey B.J."/>
            <person name="Weselowski B.J."/>
        </authorList>
    </citation>
    <scope>NUCLEOTIDE SEQUENCE [LARGE SCALE GENOMIC DNA]</scope>
    <source>
        <strain evidence="5 6">W5</strain>
    </source>
</reference>
<gene>
    <name evidence="5" type="ORF">C2H86_01205</name>
</gene>
<dbReference type="PANTHER" id="PTHR40661:SF2">
    <property type="entry name" value="HTH-TYPE TRANSCRIPTIONAL REGULATOR PRTR"/>
    <property type="match status" value="1"/>
</dbReference>
<evidence type="ECO:0000313" key="5">
    <source>
        <dbReference type="EMBL" id="QHG63111.1"/>
    </source>
</evidence>
<dbReference type="SUPFAM" id="SSF51306">
    <property type="entry name" value="LexA/Signal peptidase"/>
    <property type="match status" value="1"/>
</dbReference>
<keyword evidence="2" id="KW-0238">DNA-binding</keyword>
<organism evidence="5 6">
    <name type="scientific">Pseudomonas putida</name>
    <name type="common">Arthrobacter siderocapsulatus</name>
    <dbReference type="NCBI Taxonomy" id="303"/>
    <lineage>
        <taxon>Bacteria</taxon>
        <taxon>Pseudomonadati</taxon>
        <taxon>Pseudomonadota</taxon>
        <taxon>Gammaproteobacteria</taxon>
        <taxon>Pseudomonadales</taxon>
        <taxon>Pseudomonadaceae</taxon>
        <taxon>Pseudomonas</taxon>
    </lineage>
</organism>
<dbReference type="Proteomes" id="UP000464480">
    <property type="component" value="Chromosome"/>
</dbReference>